<gene>
    <name evidence="1" type="ORF">H9900_03250</name>
</gene>
<evidence type="ECO:0000313" key="2">
    <source>
        <dbReference type="Proteomes" id="UP000824162"/>
    </source>
</evidence>
<dbReference type="NCBIfam" id="TIGR01509">
    <property type="entry name" value="HAD-SF-IA-v3"/>
    <property type="match status" value="1"/>
</dbReference>
<reference evidence="1" key="2">
    <citation type="submission" date="2021-04" db="EMBL/GenBank/DDBJ databases">
        <authorList>
            <person name="Gilroy R."/>
        </authorList>
    </citation>
    <scope>NUCLEOTIDE SEQUENCE</scope>
    <source>
        <strain evidence="1">5790</strain>
    </source>
</reference>
<dbReference type="InterPro" id="IPR051806">
    <property type="entry name" value="HAD-like_SPP"/>
</dbReference>
<dbReference type="PANTHER" id="PTHR43481:SF4">
    <property type="entry name" value="GLYCEROL-1-PHOSPHATE PHOSPHOHYDROLASE 1-RELATED"/>
    <property type="match status" value="1"/>
</dbReference>
<dbReference type="PANTHER" id="PTHR43481">
    <property type="entry name" value="FRUCTOSE-1-PHOSPHATE PHOSPHATASE"/>
    <property type="match status" value="1"/>
</dbReference>
<dbReference type="SFLD" id="SFLDS00003">
    <property type="entry name" value="Haloacid_Dehalogenase"/>
    <property type="match status" value="1"/>
</dbReference>
<dbReference type="CDD" id="cd07505">
    <property type="entry name" value="HAD_BPGM-like"/>
    <property type="match status" value="1"/>
</dbReference>
<dbReference type="EMBL" id="DXIJ01000064">
    <property type="protein sequence ID" value="HIV85809.1"/>
    <property type="molecule type" value="Genomic_DNA"/>
</dbReference>
<name>A0A9D1PPX7_9FIRM</name>
<organism evidence="1 2">
    <name type="scientific">Candidatus Monoglobus merdigallinarum</name>
    <dbReference type="NCBI Taxonomy" id="2838698"/>
    <lineage>
        <taxon>Bacteria</taxon>
        <taxon>Bacillati</taxon>
        <taxon>Bacillota</taxon>
        <taxon>Clostridia</taxon>
        <taxon>Monoglobales</taxon>
        <taxon>Monoglobaceae</taxon>
        <taxon>Monoglobus</taxon>
    </lineage>
</organism>
<sequence>MADIKYVIFDMDGVIVNSEPVIISAALNALHEAGIAAEKADFMEFIGAGEENFIISPCTRQGREDLIDELLEKMFVNFENSISEMKVFPSAKPLIGALKKRGFKLALVSSAAGRKLYASLKAADIDPADFDVILSGSDVTEKKPSPAPYLLGAGRLGAAPGSCLVIEDALSGIRSAKSAGMLCAAVTTSFSRPELKAENPDYIVDDIIEILELPEVKSC</sequence>
<dbReference type="Proteomes" id="UP000824162">
    <property type="component" value="Unassembled WGS sequence"/>
</dbReference>
<dbReference type="PRINTS" id="PR00413">
    <property type="entry name" value="HADHALOGNASE"/>
</dbReference>
<dbReference type="Gene3D" id="1.10.150.240">
    <property type="entry name" value="Putative phosphatase, domain 2"/>
    <property type="match status" value="1"/>
</dbReference>
<evidence type="ECO:0000313" key="1">
    <source>
        <dbReference type="EMBL" id="HIV85809.1"/>
    </source>
</evidence>
<dbReference type="Gene3D" id="3.40.50.1000">
    <property type="entry name" value="HAD superfamily/HAD-like"/>
    <property type="match status" value="1"/>
</dbReference>
<dbReference type="Pfam" id="PF13419">
    <property type="entry name" value="HAD_2"/>
    <property type="match status" value="1"/>
</dbReference>
<dbReference type="SUPFAM" id="SSF56784">
    <property type="entry name" value="HAD-like"/>
    <property type="match status" value="1"/>
</dbReference>
<dbReference type="InterPro" id="IPR036412">
    <property type="entry name" value="HAD-like_sf"/>
</dbReference>
<accession>A0A9D1PPX7</accession>
<dbReference type="InterPro" id="IPR023214">
    <property type="entry name" value="HAD_sf"/>
</dbReference>
<dbReference type="GO" id="GO:0050308">
    <property type="term" value="F:sugar-phosphatase activity"/>
    <property type="evidence" value="ECO:0007669"/>
    <property type="project" value="TreeGrafter"/>
</dbReference>
<dbReference type="InterPro" id="IPR041492">
    <property type="entry name" value="HAD_2"/>
</dbReference>
<comment type="caution">
    <text evidence="1">The sequence shown here is derived from an EMBL/GenBank/DDBJ whole genome shotgun (WGS) entry which is preliminary data.</text>
</comment>
<dbReference type="AlphaFoldDB" id="A0A9D1PPX7"/>
<protein>
    <submittedName>
        <fullName evidence="1">HAD family phosphatase</fullName>
    </submittedName>
</protein>
<dbReference type="SFLD" id="SFLDG01135">
    <property type="entry name" value="C1.5.6:_HAD__Beta-PGM__Phospha"/>
    <property type="match status" value="1"/>
</dbReference>
<proteinExistence type="predicted"/>
<dbReference type="InterPro" id="IPR023198">
    <property type="entry name" value="PGP-like_dom2"/>
</dbReference>
<reference evidence="1" key="1">
    <citation type="journal article" date="2021" name="PeerJ">
        <title>Extensive microbial diversity within the chicken gut microbiome revealed by metagenomics and culture.</title>
        <authorList>
            <person name="Gilroy R."/>
            <person name="Ravi A."/>
            <person name="Getino M."/>
            <person name="Pursley I."/>
            <person name="Horton D.L."/>
            <person name="Alikhan N.F."/>
            <person name="Baker D."/>
            <person name="Gharbi K."/>
            <person name="Hall N."/>
            <person name="Watson M."/>
            <person name="Adriaenssens E.M."/>
            <person name="Foster-Nyarko E."/>
            <person name="Jarju S."/>
            <person name="Secka A."/>
            <person name="Antonio M."/>
            <person name="Oren A."/>
            <person name="Chaudhuri R.R."/>
            <person name="La Ragione R."/>
            <person name="Hildebrand F."/>
            <person name="Pallen M.J."/>
        </authorList>
    </citation>
    <scope>NUCLEOTIDE SEQUENCE</scope>
    <source>
        <strain evidence="1">5790</strain>
    </source>
</reference>
<dbReference type="SFLD" id="SFLDG01129">
    <property type="entry name" value="C1.5:_HAD__Beta-PGM__Phosphata"/>
    <property type="match status" value="1"/>
</dbReference>
<dbReference type="InterPro" id="IPR006439">
    <property type="entry name" value="HAD-SF_hydro_IA"/>
</dbReference>